<dbReference type="OrthoDB" id="1799556at2"/>
<dbReference type="EMBL" id="OMOF01000445">
    <property type="protein sequence ID" value="SPF51189.1"/>
    <property type="molecule type" value="Genomic_DNA"/>
</dbReference>
<proteinExistence type="predicted"/>
<gene>
    <name evidence="1" type="ORF">SBF1_50073</name>
</gene>
<accession>A0A2U3LHA1</accession>
<reference evidence="2" key="1">
    <citation type="submission" date="2018-02" db="EMBL/GenBank/DDBJ databases">
        <authorList>
            <person name="Hausmann B."/>
        </authorList>
    </citation>
    <scope>NUCLEOTIDE SEQUENCE [LARGE SCALE GENOMIC DNA]</scope>
    <source>
        <strain evidence="2">Peat soil MAG SbF1</strain>
    </source>
</reference>
<dbReference type="AlphaFoldDB" id="A0A2U3LHA1"/>
<organism evidence="1 2">
    <name type="scientific">Candidatus Desulfosporosinus infrequens</name>
    <dbReference type="NCBI Taxonomy" id="2043169"/>
    <lineage>
        <taxon>Bacteria</taxon>
        <taxon>Bacillati</taxon>
        <taxon>Bacillota</taxon>
        <taxon>Clostridia</taxon>
        <taxon>Eubacteriales</taxon>
        <taxon>Desulfitobacteriaceae</taxon>
        <taxon>Desulfosporosinus</taxon>
    </lineage>
</organism>
<dbReference type="Proteomes" id="UP000238916">
    <property type="component" value="Unassembled WGS sequence"/>
</dbReference>
<protein>
    <submittedName>
        <fullName evidence="1">Uncharacterized protein</fullName>
    </submittedName>
</protein>
<sequence>MLKTGELYTLALNNPEAITPYKRMKNGEIYFFNSFKRLQRQGSTDEPTQLLFDEDWEPVPQEVTWQEALSAWIEGKTVIVTLSGNDKSTYRGRDTDNQCLQDNERTWTVTRQKLKYGKWFIE</sequence>
<evidence type="ECO:0000313" key="2">
    <source>
        <dbReference type="Proteomes" id="UP000238916"/>
    </source>
</evidence>
<name>A0A2U3LHA1_9FIRM</name>
<evidence type="ECO:0000313" key="1">
    <source>
        <dbReference type="EMBL" id="SPF51189.1"/>
    </source>
</evidence>